<keyword evidence="2" id="KW-0547">Nucleotide-binding</keyword>
<comment type="caution">
    <text evidence="2">The sequence shown here is derived from an EMBL/GenBank/DDBJ whole genome shotgun (WGS) entry which is preliminary data.</text>
</comment>
<dbReference type="InterPro" id="IPR003593">
    <property type="entry name" value="AAA+_ATPase"/>
</dbReference>
<reference evidence="2" key="1">
    <citation type="journal article" date="2021" name="PeerJ">
        <title>Extensive microbial diversity within the chicken gut microbiome revealed by metagenomics and culture.</title>
        <authorList>
            <person name="Gilroy R."/>
            <person name="Ravi A."/>
            <person name="Getino M."/>
            <person name="Pursley I."/>
            <person name="Horton D.L."/>
            <person name="Alikhan N.F."/>
            <person name="Baker D."/>
            <person name="Gharbi K."/>
            <person name="Hall N."/>
            <person name="Watson M."/>
            <person name="Adriaenssens E.M."/>
            <person name="Foster-Nyarko E."/>
            <person name="Jarju S."/>
            <person name="Secka A."/>
            <person name="Antonio M."/>
            <person name="Oren A."/>
            <person name="Chaudhuri R.R."/>
            <person name="La Ragione R."/>
            <person name="Hildebrand F."/>
            <person name="Pallen M.J."/>
        </authorList>
    </citation>
    <scope>NUCLEOTIDE SEQUENCE</scope>
    <source>
        <strain evidence="2">CHK179-28034</strain>
    </source>
</reference>
<dbReference type="CDD" id="cd00009">
    <property type="entry name" value="AAA"/>
    <property type="match status" value="1"/>
</dbReference>
<gene>
    <name evidence="2" type="ORF">H9968_07270</name>
</gene>
<evidence type="ECO:0000313" key="3">
    <source>
        <dbReference type="Proteomes" id="UP000824049"/>
    </source>
</evidence>
<accession>A0A9D2ELA9</accession>
<evidence type="ECO:0000313" key="2">
    <source>
        <dbReference type="EMBL" id="HIZ39709.1"/>
    </source>
</evidence>
<protein>
    <submittedName>
        <fullName evidence="2">ATP-binding protein</fullName>
    </submittedName>
</protein>
<proteinExistence type="predicted"/>
<name>A0A9D2ELA9_9FIRM</name>
<dbReference type="AlphaFoldDB" id="A0A9D2ELA9"/>
<dbReference type="GO" id="GO:0005524">
    <property type="term" value="F:ATP binding"/>
    <property type="evidence" value="ECO:0007669"/>
    <property type="project" value="UniProtKB-KW"/>
</dbReference>
<dbReference type="SMART" id="SM00382">
    <property type="entry name" value="AAA"/>
    <property type="match status" value="1"/>
</dbReference>
<dbReference type="InterPro" id="IPR027417">
    <property type="entry name" value="P-loop_NTPase"/>
</dbReference>
<dbReference type="SUPFAM" id="SSF52540">
    <property type="entry name" value="P-loop containing nucleoside triphosphate hydrolases"/>
    <property type="match status" value="2"/>
</dbReference>
<dbReference type="InterPro" id="IPR049050">
    <property type="entry name" value="nSTAND3"/>
</dbReference>
<reference evidence="2" key="2">
    <citation type="submission" date="2021-04" db="EMBL/GenBank/DDBJ databases">
        <authorList>
            <person name="Gilroy R."/>
        </authorList>
    </citation>
    <scope>NUCLEOTIDE SEQUENCE</scope>
    <source>
        <strain evidence="2">CHK179-28034</strain>
    </source>
</reference>
<organism evidence="2 3">
    <name type="scientific">Candidatus Anaerobutyricum stercoris</name>
    <dbReference type="NCBI Taxonomy" id="2838457"/>
    <lineage>
        <taxon>Bacteria</taxon>
        <taxon>Bacillati</taxon>
        <taxon>Bacillota</taxon>
        <taxon>Clostridia</taxon>
        <taxon>Lachnospirales</taxon>
        <taxon>Lachnospiraceae</taxon>
        <taxon>Anaerobutyricum</taxon>
    </lineage>
</organism>
<evidence type="ECO:0000259" key="1">
    <source>
        <dbReference type="SMART" id="SM00382"/>
    </source>
</evidence>
<feature type="domain" description="AAA+ ATPase" evidence="1">
    <location>
        <begin position="199"/>
        <end position="330"/>
    </location>
</feature>
<keyword evidence="2" id="KW-0067">ATP-binding</keyword>
<sequence>MSYDFYHAFSPTEFQNFARDIIQIKEHIIRESFAEGRDLGIDGRYVAKDGYTIIFQAKRIKNAGDSIMKVMRTERTKPDKLLAKGKRVDRYILAIADNITVRKKDEIYQLMSPYIVSTDDILMKEDLNNLLSQKEYREVEDKYYQLWIPSANILRKQLFRMVNSALVQKSITCYEEILKKREVFVETSVFKDAVMQLRKNRVIIISGEPGVGKTTLAQQLSLYYYVKYHFQAFLSVSSVDELYIALEIEGKKVIFYDDFWGSNGFDKFGSGKQAGELVTFIDRIRRHKDCLLVMTTREYILEQGLEQNEELRRMVKDYELECRVEQYSDEEKLQIYYGHLKSSCLTWEQTRELQSHYRRVIYSPNYNPRVIELFTKHIKPDMSAEKCVVEFDKYIRCPQEFWKKIFHDLSEEAKILYMLTLIFPMPIEMQYLEKSYNDEMKAQTNTPEWKNFSDAVIELEKTVIRTDRYKRGEEGLLTITYQNPSARDFLIALVKENFEKYHTILIRNCQYYSQYVEYLKVLDEINASEEIYGEIYQSAVNKINSDSILFYDKYKIILRYHQEIHKLSERYETEQNYRDIGFGRIFQQIER</sequence>
<dbReference type="Proteomes" id="UP000824049">
    <property type="component" value="Unassembled WGS sequence"/>
</dbReference>
<dbReference type="EMBL" id="DXBR01000063">
    <property type="protein sequence ID" value="HIZ39709.1"/>
    <property type="molecule type" value="Genomic_DNA"/>
</dbReference>
<dbReference type="Gene3D" id="3.40.50.300">
    <property type="entry name" value="P-loop containing nucleotide triphosphate hydrolases"/>
    <property type="match status" value="1"/>
</dbReference>
<dbReference type="Pfam" id="PF20720">
    <property type="entry name" value="nSTAND3"/>
    <property type="match status" value="1"/>
</dbReference>